<dbReference type="Proteomes" id="UP000600449">
    <property type="component" value="Unassembled WGS sequence"/>
</dbReference>
<protein>
    <recommendedName>
        <fullName evidence="2">Aminotransferase class V domain-containing protein</fullName>
    </recommendedName>
</protein>
<dbReference type="InterPro" id="IPR015424">
    <property type="entry name" value="PyrdxlP-dep_Trfase"/>
</dbReference>
<dbReference type="Gene3D" id="3.40.640.10">
    <property type="entry name" value="Type I PLP-dependent aspartate aminotransferase-like (Major domain)"/>
    <property type="match status" value="1"/>
</dbReference>
<evidence type="ECO:0000256" key="1">
    <source>
        <dbReference type="ARBA" id="ARBA00022898"/>
    </source>
</evidence>
<feature type="domain" description="Aminotransferase class V" evidence="2">
    <location>
        <begin position="61"/>
        <end position="312"/>
    </location>
</feature>
<dbReference type="RefSeq" id="WP_188915417.1">
    <property type="nucleotide sequence ID" value="NZ_BMMF01000016.1"/>
</dbReference>
<dbReference type="Gene3D" id="3.90.1150.10">
    <property type="entry name" value="Aspartate Aminotransferase, domain 1"/>
    <property type="match status" value="1"/>
</dbReference>
<dbReference type="AlphaFoldDB" id="A0A917V9F7"/>
<dbReference type="InterPro" id="IPR015421">
    <property type="entry name" value="PyrdxlP-dep_Trfase_major"/>
</dbReference>
<sequence length="389" mass="43368">MLDLRHHFSRYRDAAPQRLHLAAHSHHYWPDVTREAQLVAWDDAARLADRKWGHVLGPVWQAAQGHVARVLGLPDAGSVVFGQNTFEFWLRLFSCMPTDRPTRVLATDGEFHSFNRYSRRLAEDRLIDLVTVPVEPFATFEARFSEAAARGGWDIVLFSQVLFGSGYVIANMERLVDAVPDRETFVVIDGYHGFLAMPTDLSRLASRVFYMSGGYKYVMSGEGVAFMHCPPGWGERPRATGWYAAFGALTARQEGQVAYAEDGFRFMGATFDPTAFYRFDAVMRWLDGLGIGAAEVHAHAHACQRDFVAGLEAEGAGLTRADLVVGLDEPNRANFLAFRRPDAAALHERLMAADIVTDVRADVLRFGFGLYHAQVEMGEAARRVAAALR</sequence>
<accession>A0A917V9F7</accession>
<dbReference type="InterPro" id="IPR015422">
    <property type="entry name" value="PyrdxlP-dep_Trfase_small"/>
</dbReference>
<dbReference type="SUPFAM" id="SSF53383">
    <property type="entry name" value="PLP-dependent transferases"/>
    <property type="match status" value="1"/>
</dbReference>
<proteinExistence type="predicted"/>
<evidence type="ECO:0000313" key="4">
    <source>
        <dbReference type="Proteomes" id="UP000600449"/>
    </source>
</evidence>
<dbReference type="Pfam" id="PF00266">
    <property type="entry name" value="Aminotran_5"/>
    <property type="match status" value="1"/>
</dbReference>
<dbReference type="InterPro" id="IPR000192">
    <property type="entry name" value="Aminotrans_V_dom"/>
</dbReference>
<dbReference type="EMBL" id="BMMF01000016">
    <property type="protein sequence ID" value="GGK52077.1"/>
    <property type="molecule type" value="Genomic_DNA"/>
</dbReference>
<organism evidence="3 4">
    <name type="scientific">Salinarimonas ramus</name>
    <dbReference type="NCBI Taxonomy" id="690164"/>
    <lineage>
        <taxon>Bacteria</taxon>
        <taxon>Pseudomonadati</taxon>
        <taxon>Pseudomonadota</taxon>
        <taxon>Alphaproteobacteria</taxon>
        <taxon>Hyphomicrobiales</taxon>
        <taxon>Salinarimonadaceae</taxon>
        <taxon>Salinarimonas</taxon>
    </lineage>
</organism>
<evidence type="ECO:0000259" key="2">
    <source>
        <dbReference type="Pfam" id="PF00266"/>
    </source>
</evidence>
<gene>
    <name evidence="3" type="ORF">GCM10011322_43840</name>
</gene>
<reference evidence="3 4" key="1">
    <citation type="journal article" date="2014" name="Int. J. Syst. Evol. Microbiol.">
        <title>Complete genome sequence of Corynebacterium casei LMG S-19264T (=DSM 44701T), isolated from a smear-ripened cheese.</title>
        <authorList>
            <consortium name="US DOE Joint Genome Institute (JGI-PGF)"/>
            <person name="Walter F."/>
            <person name="Albersmeier A."/>
            <person name="Kalinowski J."/>
            <person name="Ruckert C."/>
        </authorList>
    </citation>
    <scope>NUCLEOTIDE SEQUENCE [LARGE SCALE GENOMIC DNA]</scope>
    <source>
        <strain evidence="3 4">CGMCC 1.9161</strain>
    </source>
</reference>
<name>A0A917V9F7_9HYPH</name>
<evidence type="ECO:0000313" key="3">
    <source>
        <dbReference type="EMBL" id="GGK52077.1"/>
    </source>
</evidence>
<keyword evidence="4" id="KW-1185">Reference proteome</keyword>
<comment type="caution">
    <text evidence="3">The sequence shown here is derived from an EMBL/GenBank/DDBJ whole genome shotgun (WGS) entry which is preliminary data.</text>
</comment>
<keyword evidence="1" id="KW-0663">Pyridoxal phosphate</keyword>